<keyword evidence="3 8" id="KW-0812">Transmembrane</keyword>
<keyword evidence="4 8" id="KW-1133">Transmembrane helix</keyword>
<organism evidence="10 11">
    <name type="scientific">[Candida] railenensis</name>
    <dbReference type="NCBI Taxonomy" id="45579"/>
    <lineage>
        <taxon>Eukaryota</taxon>
        <taxon>Fungi</taxon>
        <taxon>Dikarya</taxon>
        <taxon>Ascomycota</taxon>
        <taxon>Saccharomycotina</taxon>
        <taxon>Pichiomycetes</taxon>
        <taxon>Debaryomycetaceae</taxon>
        <taxon>Kurtzmaniella</taxon>
    </lineage>
</organism>
<feature type="transmembrane region" description="Helical" evidence="8">
    <location>
        <begin position="93"/>
        <end position="116"/>
    </location>
</feature>
<keyword evidence="5 8" id="KW-0472">Membrane</keyword>
<feature type="transmembrane region" description="Helical" evidence="8">
    <location>
        <begin position="216"/>
        <end position="236"/>
    </location>
</feature>
<evidence type="ECO:0000259" key="9">
    <source>
        <dbReference type="PROSITE" id="PS50850"/>
    </source>
</evidence>
<feature type="transmembrane region" description="Helical" evidence="8">
    <location>
        <begin position="128"/>
        <end position="144"/>
    </location>
</feature>
<feature type="transmembrane region" description="Helical" evidence="8">
    <location>
        <begin position="332"/>
        <end position="357"/>
    </location>
</feature>
<protein>
    <submittedName>
        <fullName evidence="10">MFS antiporter Qdrp1</fullName>
    </submittedName>
</protein>
<evidence type="ECO:0000313" key="11">
    <source>
        <dbReference type="Proteomes" id="UP000837801"/>
    </source>
</evidence>
<evidence type="ECO:0000256" key="5">
    <source>
        <dbReference type="ARBA" id="ARBA00023136"/>
    </source>
</evidence>
<reference evidence="10" key="1">
    <citation type="submission" date="2022-03" db="EMBL/GenBank/DDBJ databases">
        <authorList>
            <person name="Legras J.-L."/>
            <person name="Devillers H."/>
            <person name="Grondin C."/>
        </authorList>
    </citation>
    <scope>NUCLEOTIDE SEQUENCE</scope>
    <source>
        <strain evidence="10">CLIB 1423</strain>
    </source>
</reference>
<evidence type="ECO:0000256" key="2">
    <source>
        <dbReference type="ARBA" id="ARBA00022448"/>
    </source>
</evidence>
<dbReference type="InterPro" id="IPR020846">
    <property type="entry name" value="MFS_dom"/>
</dbReference>
<proteinExistence type="inferred from homology"/>
<dbReference type="GO" id="GO:0042908">
    <property type="term" value="P:xenobiotic transport"/>
    <property type="evidence" value="ECO:0007669"/>
    <property type="project" value="UniProtKB-ARBA"/>
</dbReference>
<dbReference type="AlphaFoldDB" id="A0A9P0QKW8"/>
<feature type="domain" description="Major facilitator superfamily (MFS) profile" evidence="9">
    <location>
        <begin position="62"/>
        <end position="507"/>
    </location>
</feature>
<feature type="compositionally biased region" description="Basic and acidic residues" evidence="7">
    <location>
        <begin position="16"/>
        <end position="35"/>
    </location>
</feature>
<feature type="region of interest" description="Disordered" evidence="7">
    <location>
        <begin position="1"/>
        <end position="47"/>
    </location>
</feature>
<evidence type="ECO:0000256" key="4">
    <source>
        <dbReference type="ARBA" id="ARBA00022989"/>
    </source>
</evidence>
<dbReference type="GO" id="GO:0022857">
    <property type="term" value="F:transmembrane transporter activity"/>
    <property type="evidence" value="ECO:0007669"/>
    <property type="project" value="InterPro"/>
</dbReference>
<evidence type="ECO:0000256" key="6">
    <source>
        <dbReference type="ARBA" id="ARBA00038347"/>
    </source>
</evidence>
<evidence type="ECO:0000313" key="10">
    <source>
        <dbReference type="EMBL" id="CAH2350438.1"/>
    </source>
</evidence>
<keyword evidence="11" id="KW-1185">Reference proteome</keyword>
<keyword evidence="2" id="KW-0813">Transport</keyword>
<feature type="transmembrane region" description="Helical" evidence="8">
    <location>
        <begin position="485"/>
        <end position="503"/>
    </location>
</feature>
<evidence type="ECO:0000256" key="3">
    <source>
        <dbReference type="ARBA" id="ARBA00022692"/>
    </source>
</evidence>
<accession>A0A9P0QKW8</accession>
<dbReference type="PANTHER" id="PTHR23502">
    <property type="entry name" value="MAJOR FACILITATOR SUPERFAMILY"/>
    <property type="match status" value="1"/>
</dbReference>
<dbReference type="EMBL" id="CAKXYY010000001">
    <property type="protein sequence ID" value="CAH2350438.1"/>
    <property type="molecule type" value="Genomic_DNA"/>
</dbReference>
<dbReference type="Gene3D" id="1.20.1250.20">
    <property type="entry name" value="MFS general substrate transporter like domains"/>
    <property type="match status" value="1"/>
</dbReference>
<feature type="transmembrane region" description="Helical" evidence="8">
    <location>
        <begin position="60"/>
        <end position="81"/>
    </location>
</feature>
<comment type="subcellular location">
    <subcellularLocation>
        <location evidence="1">Membrane</location>
        <topology evidence="1">Multi-pass membrane protein</topology>
    </subcellularLocation>
</comment>
<comment type="caution">
    <text evidence="10">The sequence shown here is derived from an EMBL/GenBank/DDBJ whole genome shotgun (WGS) entry which is preliminary data.</text>
</comment>
<dbReference type="Pfam" id="PF07690">
    <property type="entry name" value="MFS_1"/>
    <property type="match status" value="1"/>
</dbReference>
<dbReference type="PANTHER" id="PTHR23502:SF51">
    <property type="entry name" value="QUINIDINE RESISTANCE PROTEIN 1-RELATED"/>
    <property type="match status" value="1"/>
</dbReference>
<dbReference type="GO" id="GO:0005886">
    <property type="term" value="C:plasma membrane"/>
    <property type="evidence" value="ECO:0007669"/>
    <property type="project" value="TreeGrafter"/>
</dbReference>
<dbReference type="PROSITE" id="PS50850">
    <property type="entry name" value="MFS"/>
    <property type="match status" value="1"/>
</dbReference>
<dbReference type="Proteomes" id="UP000837801">
    <property type="component" value="Unassembled WGS sequence"/>
</dbReference>
<feature type="transmembrane region" description="Helical" evidence="8">
    <location>
        <begin position="150"/>
        <end position="174"/>
    </location>
</feature>
<feature type="transmembrane region" description="Helical" evidence="8">
    <location>
        <begin position="390"/>
        <end position="411"/>
    </location>
</feature>
<evidence type="ECO:0000256" key="8">
    <source>
        <dbReference type="SAM" id="Phobius"/>
    </source>
</evidence>
<feature type="transmembrane region" description="Helical" evidence="8">
    <location>
        <begin position="417"/>
        <end position="443"/>
    </location>
</feature>
<name>A0A9P0QKW8_9ASCO</name>
<dbReference type="InterPro" id="IPR036259">
    <property type="entry name" value="MFS_trans_sf"/>
</dbReference>
<feature type="transmembrane region" description="Helical" evidence="8">
    <location>
        <begin position="455"/>
        <end position="473"/>
    </location>
</feature>
<evidence type="ECO:0000256" key="7">
    <source>
        <dbReference type="SAM" id="MobiDB-lite"/>
    </source>
</evidence>
<comment type="similarity">
    <text evidence="6">Belongs to the major facilitator superfamily. CAR1 family.</text>
</comment>
<dbReference type="InterPro" id="IPR011701">
    <property type="entry name" value="MFS"/>
</dbReference>
<dbReference type="GO" id="GO:0140115">
    <property type="term" value="P:export across plasma membrane"/>
    <property type="evidence" value="ECO:0007669"/>
    <property type="project" value="UniProtKB-ARBA"/>
</dbReference>
<dbReference type="InterPro" id="IPR005829">
    <property type="entry name" value="Sugar_transporter_CS"/>
</dbReference>
<sequence>MDSNSQDSSLTNNNESIKEMERRTSNKSEDNEPHGESQPNLNPEKAPEPLYSILTKREKYYLSLLLASSGVWSTLSTSIYFPALSILSKDFVVSSAITNISVVAYLLFQGIAPTLVAPIADAFGRRPMTIACLLCYCAVCIGLARTNVYWLLVVLRLFQAGAIAPIVSVSTGVVGDICPRAERGSFIGIVTGIQLVGQGFGALIGAGVVSRFGWRGIFYLLAIGSGLVLVLVLLLLPETNRSIVGNMSIPPTSFFNKSPVTHFPNISKRLTNDITTMTESNVKLSSIISPLKIFFQFKVFFILLPSGILFASWTMALTTFSTALADDYGYTIVHVGLCYLAPGIGALIGALISGRILNYIYKSRKDKYEKEIESLPKEEVKPFNIYKTRLNVCLIPSLISCASYVVFGWCIRYKVNIAPALIASFIFSFCVVTVMSAIMTLLVDLFPNQSSAGISCVNLMRCLLGAAGVGALQSMVDAMGEGGCYTLMAGFSLIGTIILYFIVEHESKRIMKNDDNENNHDS</sequence>
<gene>
    <name evidence="10" type="ORF">CLIB1423_01S10110</name>
</gene>
<feature type="transmembrane region" description="Helical" evidence="8">
    <location>
        <begin position="299"/>
        <end position="320"/>
    </location>
</feature>
<feature type="compositionally biased region" description="Polar residues" evidence="7">
    <location>
        <begin position="1"/>
        <end position="15"/>
    </location>
</feature>
<dbReference type="OrthoDB" id="440553at2759"/>
<dbReference type="SUPFAM" id="SSF103473">
    <property type="entry name" value="MFS general substrate transporter"/>
    <property type="match status" value="1"/>
</dbReference>
<evidence type="ECO:0000256" key="1">
    <source>
        <dbReference type="ARBA" id="ARBA00004141"/>
    </source>
</evidence>
<feature type="transmembrane region" description="Helical" evidence="8">
    <location>
        <begin position="186"/>
        <end position="210"/>
    </location>
</feature>
<dbReference type="PROSITE" id="PS00216">
    <property type="entry name" value="SUGAR_TRANSPORT_1"/>
    <property type="match status" value="1"/>
</dbReference>